<dbReference type="InterPro" id="IPR008286">
    <property type="entry name" value="Prn/Lys/Arg_de-COase_C"/>
</dbReference>
<protein>
    <recommendedName>
        <fullName evidence="1">Orn/Lys/Arg decarboxylase C-terminal domain-containing protein</fullName>
    </recommendedName>
</protein>
<feature type="non-terminal residue" evidence="2">
    <location>
        <position position="1"/>
    </location>
</feature>
<sequence>LCQKMHDFYKSRNVSLLQQRLFLGEYFPDYVMNPQEANFEFQRNKGELVPLLAHPSYA</sequence>
<dbReference type="AlphaFoldDB" id="W1Y2P2"/>
<organism evidence="2">
    <name type="scientific">human gut metagenome</name>
    <dbReference type="NCBI Taxonomy" id="408170"/>
    <lineage>
        <taxon>unclassified sequences</taxon>
        <taxon>metagenomes</taxon>
        <taxon>organismal metagenomes</taxon>
    </lineage>
</organism>
<proteinExistence type="predicted"/>
<dbReference type="Pfam" id="PF03711">
    <property type="entry name" value="OKR_DC_1_C"/>
    <property type="match status" value="1"/>
</dbReference>
<dbReference type="InterPro" id="IPR036633">
    <property type="entry name" value="Prn/Lys/Arg_de-COase_C_sf"/>
</dbReference>
<dbReference type="Gene3D" id="3.90.100.10">
    <property type="entry name" value="Orn/Lys/Arg decarboxylase, C-terminal domain"/>
    <property type="match status" value="1"/>
</dbReference>
<feature type="domain" description="Orn/Lys/Arg decarboxylase C-terminal" evidence="1">
    <location>
        <begin position="1"/>
        <end position="51"/>
    </location>
</feature>
<accession>W1Y2P2</accession>
<gene>
    <name evidence="2" type="ORF">Q604_UNBC08958G0001</name>
</gene>
<dbReference type="EMBL" id="AZMM01008958">
    <property type="protein sequence ID" value="ETJ36787.1"/>
    <property type="molecule type" value="Genomic_DNA"/>
</dbReference>
<dbReference type="GO" id="GO:0003824">
    <property type="term" value="F:catalytic activity"/>
    <property type="evidence" value="ECO:0007669"/>
    <property type="project" value="InterPro"/>
</dbReference>
<evidence type="ECO:0000259" key="1">
    <source>
        <dbReference type="Pfam" id="PF03711"/>
    </source>
</evidence>
<name>W1Y2P2_9ZZZZ</name>
<evidence type="ECO:0000313" key="2">
    <source>
        <dbReference type="EMBL" id="ETJ36787.1"/>
    </source>
</evidence>
<dbReference type="SUPFAM" id="SSF55904">
    <property type="entry name" value="Ornithine decarboxylase C-terminal domain"/>
    <property type="match status" value="1"/>
</dbReference>
<reference evidence="2" key="1">
    <citation type="submission" date="2013-12" db="EMBL/GenBank/DDBJ databases">
        <title>A Varibaculum cambriense genome reconstructed from a premature infant gut community with otherwise low bacterial novelty that shifts toward anaerobic metabolism during the third week of life.</title>
        <authorList>
            <person name="Brown C.T."/>
            <person name="Sharon I."/>
            <person name="Thomas B.C."/>
            <person name="Castelle C.J."/>
            <person name="Morowitz M.J."/>
            <person name="Banfield J.F."/>
        </authorList>
    </citation>
    <scope>NUCLEOTIDE SEQUENCE</scope>
</reference>
<comment type="caution">
    <text evidence="2">The sequence shown here is derived from an EMBL/GenBank/DDBJ whole genome shotgun (WGS) entry which is preliminary data.</text>
</comment>